<dbReference type="Pfam" id="PF23023">
    <property type="entry name" value="Anti-Pycsar_Apyc1"/>
    <property type="match status" value="1"/>
</dbReference>
<dbReference type="PANTHER" id="PTHR46018">
    <property type="entry name" value="ZINC PHOSPHODIESTERASE ELAC PROTEIN 1"/>
    <property type="match status" value="1"/>
</dbReference>
<protein>
    <submittedName>
        <fullName evidence="2">MBL fold metallo-hydrolase</fullName>
    </submittedName>
</protein>
<dbReference type="EMBL" id="BOPZ01000001">
    <property type="protein sequence ID" value="GIM27548.1"/>
    <property type="molecule type" value="Genomic_DNA"/>
</dbReference>
<dbReference type="SUPFAM" id="SSF56281">
    <property type="entry name" value="Metallo-hydrolase/oxidoreductase"/>
    <property type="match status" value="1"/>
</dbReference>
<dbReference type="InterPro" id="IPR036866">
    <property type="entry name" value="RibonucZ/Hydroxyglut_hydro"/>
</dbReference>
<keyword evidence="1" id="KW-0540">Nuclease</keyword>
<dbReference type="Gene3D" id="3.60.15.10">
    <property type="entry name" value="Ribonuclease Z/Hydroxyacylglutathione hydrolase-like"/>
    <property type="match status" value="1"/>
</dbReference>
<proteinExistence type="predicted"/>
<comment type="caution">
    <text evidence="2">The sequence shown here is derived from an EMBL/GenBank/DDBJ whole genome shotgun (WGS) entry which is preliminary data.</text>
</comment>
<dbReference type="GO" id="GO:0042781">
    <property type="term" value="F:3'-tRNA processing endoribonuclease activity"/>
    <property type="evidence" value="ECO:0007669"/>
    <property type="project" value="TreeGrafter"/>
</dbReference>
<evidence type="ECO:0000313" key="2">
    <source>
        <dbReference type="EMBL" id="GIM27548.1"/>
    </source>
</evidence>
<dbReference type="AlphaFoldDB" id="A0A919RYX5"/>
<reference evidence="2" key="1">
    <citation type="submission" date="2021-03" db="EMBL/GenBank/DDBJ databases">
        <title>Taxonomic study of Clostridium polyendosporum from meadow-gley soil under rice.</title>
        <authorList>
            <person name="Kobayashi H."/>
            <person name="Tanizawa Y."/>
            <person name="Yagura M."/>
        </authorList>
    </citation>
    <scope>NUCLEOTIDE SEQUENCE</scope>
    <source>
        <strain evidence="2">JCM 30710</strain>
    </source>
</reference>
<accession>A0A919RYX5</accession>
<dbReference type="PANTHER" id="PTHR46018:SF2">
    <property type="entry name" value="ZINC PHOSPHODIESTERASE ELAC PROTEIN 1"/>
    <property type="match status" value="1"/>
</dbReference>
<organism evidence="2 3">
    <name type="scientific">Clostridium polyendosporum</name>
    <dbReference type="NCBI Taxonomy" id="69208"/>
    <lineage>
        <taxon>Bacteria</taxon>
        <taxon>Bacillati</taxon>
        <taxon>Bacillota</taxon>
        <taxon>Clostridia</taxon>
        <taxon>Eubacteriales</taxon>
        <taxon>Clostridiaceae</taxon>
        <taxon>Clostridium</taxon>
    </lineage>
</organism>
<gene>
    <name evidence="2" type="ORF">CPJCM30710_02140</name>
</gene>
<name>A0A919RYX5_9CLOT</name>
<evidence type="ECO:0000313" key="3">
    <source>
        <dbReference type="Proteomes" id="UP000679179"/>
    </source>
</evidence>
<keyword evidence="1" id="KW-0378">Hydrolase</keyword>
<sequence length="273" mass="31527">MAKLYILGTGNAMVTNCYNTCFTISNDEGEHFLIDTGGGNTLLSNLEKLNIPISKINNLFISHTHNDHINGISWIVRAIAQAMINNKYDGNFTIYGHEDVLKVGKTLCNLVLQDKFTKLFNERILFVPIKDGERKNILDFDITFFDIHSEKLLQYGFRLTTKEGIVLSFIGDEPYKEVLNNYCTGSDYLIHEAFCLYEERDFFNPYEKHHTTVKEACENSTLLENKNLILIHTEDKNIRNRKEYYTAEARYFYQGNIIVPDDLDVIDLVPLEN</sequence>
<evidence type="ECO:0000256" key="1">
    <source>
        <dbReference type="ARBA" id="ARBA00022759"/>
    </source>
</evidence>
<dbReference type="RefSeq" id="WP_212902303.1">
    <property type="nucleotide sequence ID" value="NZ_BOPZ01000001.1"/>
</dbReference>
<keyword evidence="3" id="KW-1185">Reference proteome</keyword>
<dbReference type="Proteomes" id="UP000679179">
    <property type="component" value="Unassembled WGS sequence"/>
</dbReference>
<keyword evidence="1" id="KW-0255">Endonuclease</keyword>